<feature type="compositionally biased region" description="Basic residues" evidence="8">
    <location>
        <begin position="301"/>
        <end position="311"/>
    </location>
</feature>
<reference evidence="10 11" key="1">
    <citation type="submission" date="2023-10" db="EMBL/GenBank/DDBJ databases">
        <authorList>
            <person name="Maclean D."/>
            <person name="Macfadyen A."/>
        </authorList>
    </citation>
    <scope>NUCLEOTIDE SEQUENCE [LARGE SCALE GENOMIC DNA]</scope>
</reference>
<dbReference type="CDD" id="cd00019">
    <property type="entry name" value="AP2Ec"/>
    <property type="match status" value="1"/>
</dbReference>
<dbReference type="GO" id="GO:0008081">
    <property type="term" value="F:phosphoric diester hydrolase activity"/>
    <property type="evidence" value="ECO:0007669"/>
    <property type="project" value="TreeGrafter"/>
</dbReference>
<evidence type="ECO:0000256" key="4">
    <source>
        <dbReference type="ARBA" id="ARBA00022763"/>
    </source>
</evidence>
<evidence type="ECO:0000256" key="5">
    <source>
        <dbReference type="ARBA" id="ARBA00022801"/>
    </source>
</evidence>
<evidence type="ECO:0000259" key="9">
    <source>
        <dbReference type="Pfam" id="PF01261"/>
    </source>
</evidence>
<dbReference type="PROSITE" id="PS00730">
    <property type="entry name" value="AP_NUCLEASE_F2_2"/>
    <property type="match status" value="1"/>
</dbReference>
<dbReference type="GO" id="GO:0003677">
    <property type="term" value="F:DNA binding"/>
    <property type="evidence" value="ECO:0007669"/>
    <property type="project" value="InterPro"/>
</dbReference>
<dbReference type="Proteomes" id="UP001314263">
    <property type="component" value="Unassembled WGS sequence"/>
</dbReference>
<dbReference type="PROSITE" id="PS51432">
    <property type="entry name" value="AP_NUCLEASE_F2_4"/>
    <property type="match status" value="1"/>
</dbReference>
<dbReference type="InterPro" id="IPR036237">
    <property type="entry name" value="Xyl_isomerase-like_sf"/>
</dbReference>
<sequence>MSCIRAFNRLVTRESACHIPQKNLFCHIMGRLKTEAAALGARRTRAHPQAAGTQPDAANALGPKRAAANRAGVSKAILRRDHGTLQAQAGTPGDTNVSTGKEAKAEQKTMKVLAKTMRDGQTGTGRSKGRPKRGRTAECTAVEQGTAEAAGGDVKVKSEDLAVEGEPTQATASQGPTSRRKARPAVKLEEGTEPVSAPQEKRRKIAYKAQVQEGEAASGERAAAKPKKAAQRKARAGQAVKTEVPDASAQQQEAAPQKKTPAKQKVGRQPKVRAGQAAKAVLPDVSEQHIEAATEDAPAAKTKKGRQRKARAGLAVKAEMPDISCEQSVRSKAAAAPSRRKKRVDAGGDTEDILDGEIAIAELEEADIEEEIELVEITSIVPPGKLVGAHVSMSNGIARAVINAASIGAKAFALDTRSKRQWRNPPLTNANAAAFRLACNQFGFSPRQILPHGSYLINLGSYDPELLEKSNAALVEELQRCEKLGIELYNIHPGHHNKKISPEECMLKVADSINHAHKQTTGVCVVLENVAGGGSSVGHSFEQLRFMVDAVHDRSRIGVCLDTCHMFAAGYDISTRDGYNAVMAQFGGIVGWQYLKGMHINDSKAALGSKRDRHENIGRGLIGINLFECLMNDPRLDGIPLIMETPSQEPGPKLNYPKSLLAGELIYRQDVNEVSESTDCRDVRFLYSLINS</sequence>
<proteinExistence type="inferred from homology"/>
<keyword evidence="7" id="KW-0234">DNA repair</keyword>
<evidence type="ECO:0000256" key="7">
    <source>
        <dbReference type="ARBA" id="ARBA00023204"/>
    </source>
</evidence>
<dbReference type="GO" id="GO:0006284">
    <property type="term" value="P:base-excision repair"/>
    <property type="evidence" value="ECO:0007669"/>
    <property type="project" value="TreeGrafter"/>
</dbReference>
<dbReference type="SUPFAM" id="SSF51658">
    <property type="entry name" value="Xylose isomerase-like"/>
    <property type="match status" value="1"/>
</dbReference>
<dbReference type="InterPro" id="IPR001719">
    <property type="entry name" value="AP_endonuc_2"/>
</dbReference>
<dbReference type="GO" id="GO:0003906">
    <property type="term" value="F:DNA-(apurinic or apyrimidinic site) endonuclease activity"/>
    <property type="evidence" value="ECO:0007669"/>
    <property type="project" value="TreeGrafter"/>
</dbReference>
<protein>
    <recommendedName>
        <fullName evidence="9">Xylose isomerase-like TIM barrel domain-containing protein</fullName>
    </recommendedName>
</protein>
<feature type="compositionally biased region" description="Polar residues" evidence="8">
    <location>
        <begin position="168"/>
        <end position="177"/>
    </location>
</feature>
<dbReference type="InterPro" id="IPR013022">
    <property type="entry name" value="Xyl_isomerase-like_TIM-brl"/>
</dbReference>
<comment type="caution">
    <text evidence="10">The sequence shown here is derived from an EMBL/GenBank/DDBJ whole genome shotgun (WGS) entry which is preliminary data.</text>
</comment>
<feature type="compositionally biased region" description="Low complexity" evidence="8">
    <location>
        <begin position="328"/>
        <end position="337"/>
    </location>
</feature>
<feature type="domain" description="Xylose isomerase-like TIM barrel" evidence="9">
    <location>
        <begin position="403"/>
        <end position="654"/>
    </location>
</feature>
<comment type="cofactor">
    <cofactor evidence="1">
        <name>Zn(2+)</name>
        <dbReference type="ChEBI" id="CHEBI:29105"/>
    </cofactor>
</comment>
<keyword evidence="3" id="KW-0479">Metal-binding</keyword>
<evidence type="ECO:0000256" key="1">
    <source>
        <dbReference type="ARBA" id="ARBA00001947"/>
    </source>
</evidence>
<dbReference type="PANTHER" id="PTHR21445">
    <property type="entry name" value="ENDONUCLEASE IV ENDODEOXYRIBONUCLEASE IV"/>
    <property type="match status" value="1"/>
</dbReference>
<evidence type="ECO:0000256" key="8">
    <source>
        <dbReference type="SAM" id="MobiDB-lite"/>
    </source>
</evidence>
<keyword evidence="6" id="KW-0862">Zinc</keyword>
<feature type="region of interest" description="Disordered" evidence="8">
    <location>
        <begin position="83"/>
        <end position="348"/>
    </location>
</feature>
<feature type="compositionally biased region" description="Low complexity" evidence="8">
    <location>
        <begin position="236"/>
        <end position="259"/>
    </location>
</feature>
<evidence type="ECO:0000256" key="3">
    <source>
        <dbReference type="ARBA" id="ARBA00022723"/>
    </source>
</evidence>
<dbReference type="InterPro" id="IPR018246">
    <property type="entry name" value="AP_endonuc_F2_Zn_BS"/>
</dbReference>
<feature type="region of interest" description="Disordered" evidence="8">
    <location>
        <begin position="39"/>
        <end position="65"/>
    </location>
</feature>
<evidence type="ECO:0000313" key="11">
    <source>
        <dbReference type="Proteomes" id="UP001314263"/>
    </source>
</evidence>
<feature type="compositionally biased region" description="Basic residues" evidence="8">
    <location>
        <begin position="224"/>
        <end position="235"/>
    </location>
</feature>
<feature type="compositionally biased region" description="Basic residues" evidence="8">
    <location>
        <begin position="260"/>
        <end position="271"/>
    </location>
</feature>
<dbReference type="AlphaFoldDB" id="A0AAV1IIQ4"/>
<accession>A0AAV1IIQ4</accession>
<dbReference type="PROSITE" id="PS00729">
    <property type="entry name" value="AP_NUCLEASE_F2_1"/>
    <property type="match status" value="1"/>
</dbReference>
<keyword evidence="5" id="KW-0378">Hydrolase</keyword>
<organism evidence="10 11">
    <name type="scientific">Coccomyxa viridis</name>
    <dbReference type="NCBI Taxonomy" id="1274662"/>
    <lineage>
        <taxon>Eukaryota</taxon>
        <taxon>Viridiplantae</taxon>
        <taxon>Chlorophyta</taxon>
        <taxon>core chlorophytes</taxon>
        <taxon>Trebouxiophyceae</taxon>
        <taxon>Trebouxiophyceae incertae sedis</taxon>
        <taxon>Coccomyxaceae</taxon>
        <taxon>Coccomyxa</taxon>
    </lineage>
</organism>
<dbReference type="FunFam" id="3.20.20.150:FF:000001">
    <property type="entry name" value="Probable endonuclease 4"/>
    <property type="match status" value="1"/>
</dbReference>
<keyword evidence="11" id="KW-1185">Reference proteome</keyword>
<evidence type="ECO:0000256" key="2">
    <source>
        <dbReference type="ARBA" id="ARBA00005340"/>
    </source>
</evidence>
<name>A0AAV1IIQ4_9CHLO</name>
<evidence type="ECO:0000256" key="6">
    <source>
        <dbReference type="ARBA" id="ARBA00022833"/>
    </source>
</evidence>
<dbReference type="HAMAP" id="MF_00152">
    <property type="entry name" value="Nfo"/>
    <property type="match status" value="1"/>
</dbReference>
<dbReference type="PROSITE" id="PS00731">
    <property type="entry name" value="AP_NUCLEASE_F2_3"/>
    <property type="match status" value="1"/>
</dbReference>
<evidence type="ECO:0000313" key="10">
    <source>
        <dbReference type="EMBL" id="CAK0786701.1"/>
    </source>
</evidence>
<keyword evidence="4" id="KW-0227">DNA damage</keyword>
<dbReference type="GO" id="GO:0008270">
    <property type="term" value="F:zinc ion binding"/>
    <property type="evidence" value="ECO:0007669"/>
    <property type="project" value="InterPro"/>
</dbReference>
<dbReference type="NCBIfam" id="TIGR00587">
    <property type="entry name" value="nfo"/>
    <property type="match status" value="1"/>
</dbReference>
<comment type="similarity">
    <text evidence="2">Belongs to the AP endonuclease 2 family.</text>
</comment>
<dbReference type="SMART" id="SM00518">
    <property type="entry name" value="AP2Ec"/>
    <property type="match status" value="1"/>
</dbReference>
<dbReference type="Gene3D" id="3.20.20.150">
    <property type="entry name" value="Divalent-metal-dependent TIM barrel enzymes"/>
    <property type="match status" value="1"/>
</dbReference>
<dbReference type="EMBL" id="CAUYUE010000015">
    <property type="protein sequence ID" value="CAK0786701.1"/>
    <property type="molecule type" value="Genomic_DNA"/>
</dbReference>
<feature type="compositionally biased region" description="Polar residues" evidence="8">
    <location>
        <begin position="85"/>
        <end position="99"/>
    </location>
</feature>
<dbReference type="Pfam" id="PF01261">
    <property type="entry name" value="AP_endonuc_2"/>
    <property type="match status" value="1"/>
</dbReference>
<dbReference type="NCBIfam" id="NF002199">
    <property type="entry name" value="PRK01060.1-4"/>
    <property type="match status" value="1"/>
</dbReference>
<dbReference type="GO" id="GO:0005739">
    <property type="term" value="C:mitochondrion"/>
    <property type="evidence" value="ECO:0007669"/>
    <property type="project" value="TreeGrafter"/>
</dbReference>
<dbReference type="PANTHER" id="PTHR21445:SF0">
    <property type="entry name" value="APURINIC-APYRIMIDINIC ENDONUCLEASE"/>
    <property type="match status" value="1"/>
</dbReference>
<gene>
    <name evidence="10" type="ORF">CVIRNUC_009915</name>
</gene>
<dbReference type="GO" id="GO:0005634">
    <property type="term" value="C:nucleus"/>
    <property type="evidence" value="ECO:0007669"/>
    <property type="project" value="TreeGrafter"/>
</dbReference>